<evidence type="ECO:0000313" key="2">
    <source>
        <dbReference type="Proteomes" id="UP000436088"/>
    </source>
</evidence>
<proteinExistence type="predicted"/>
<organism evidence="1 2">
    <name type="scientific">Hibiscus syriacus</name>
    <name type="common">Rose of Sharon</name>
    <dbReference type="NCBI Taxonomy" id="106335"/>
    <lineage>
        <taxon>Eukaryota</taxon>
        <taxon>Viridiplantae</taxon>
        <taxon>Streptophyta</taxon>
        <taxon>Embryophyta</taxon>
        <taxon>Tracheophyta</taxon>
        <taxon>Spermatophyta</taxon>
        <taxon>Magnoliopsida</taxon>
        <taxon>eudicotyledons</taxon>
        <taxon>Gunneridae</taxon>
        <taxon>Pentapetalae</taxon>
        <taxon>rosids</taxon>
        <taxon>malvids</taxon>
        <taxon>Malvales</taxon>
        <taxon>Malvaceae</taxon>
        <taxon>Malvoideae</taxon>
        <taxon>Hibiscus</taxon>
    </lineage>
</organism>
<gene>
    <name evidence="1" type="ORF">F3Y22_tig00002237pilonHSYRG00165</name>
</gene>
<comment type="caution">
    <text evidence="1">The sequence shown here is derived from an EMBL/GenBank/DDBJ whole genome shotgun (WGS) entry which is preliminary data.</text>
</comment>
<evidence type="ECO:0000313" key="1">
    <source>
        <dbReference type="EMBL" id="KAE8732069.1"/>
    </source>
</evidence>
<dbReference type="EMBL" id="VEPZ02000167">
    <property type="protein sequence ID" value="KAE8732069.1"/>
    <property type="molecule type" value="Genomic_DNA"/>
</dbReference>
<reference evidence="1" key="1">
    <citation type="submission" date="2019-09" db="EMBL/GenBank/DDBJ databases">
        <title>Draft genome information of white flower Hibiscus syriacus.</title>
        <authorList>
            <person name="Kim Y.-M."/>
        </authorList>
    </citation>
    <scope>NUCLEOTIDE SEQUENCE [LARGE SCALE GENOMIC DNA]</scope>
    <source>
        <strain evidence="1">YM2019G1</strain>
    </source>
</reference>
<dbReference type="AlphaFoldDB" id="A0A6A3CYB2"/>
<name>A0A6A3CYB2_HIBSY</name>
<protein>
    <submittedName>
        <fullName evidence="1">Uncharacterized protein</fullName>
    </submittedName>
</protein>
<accession>A0A6A3CYB2</accession>
<keyword evidence="2" id="KW-1185">Reference proteome</keyword>
<sequence length="153" mass="16533">MSNVLFLKSLNCVTSKHRRPNKDRVDPQAANLELKLEIEAAADSAGTSLLTLELNPSAVIFDFFAAHEHGDGGVEKDRGGYGEGSVRDAVDEVEGSLGMERGEDGMGDLAEKGRVRNDEAVVYVDRGKDAGFQLEVIEFDGGDFIELEDEGLC</sequence>
<dbReference type="Proteomes" id="UP000436088">
    <property type="component" value="Unassembled WGS sequence"/>
</dbReference>